<dbReference type="EMBL" id="CAJVRL010000039">
    <property type="protein sequence ID" value="CAG8951031.1"/>
    <property type="molecule type" value="Genomic_DNA"/>
</dbReference>
<dbReference type="SMART" id="SM00849">
    <property type="entry name" value="Lactamase_B"/>
    <property type="match status" value="1"/>
</dbReference>
<dbReference type="CDD" id="cd07739">
    <property type="entry name" value="metallo-hydrolase-like_MBL-fold"/>
    <property type="match status" value="1"/>
</dbReference>
<dbReference type="InterPro" id="IPR036866">
    <property type="entry name" value="RibonucZ/Hydroxyglut_hydro"/>
</dbReference>
<name>A0A9N9KQ18_9HELO</name>
<dbReference type="SUPFAM" id="SSF56281">
    <property type="entry name" value="Metallo-hydrolase/oxidoreductase"/>
    <property type="match status" value="1"/>
</dbReference>
<accession>A0A9N9KQ18</accession>
<evidence type="ECO:0000313" key="3">
    <source>
        <dbReference type="EMBL" id="CAG8951031.1"/>
    </source>
</evidence>
<dbReference type="Proteomes" id="UP000696280">
    <property type="component" value="Unassembled WGS sequence"/>
</dbReference>
<sequence length="316" mass="35109">MFSLTILTTLFALVASTPHPSSLKWDVYLQPSVPVVSPPGLPSNLSFSPTAFTLVHSAHHAILIDAPVTFATTEKLANWVETKIPGKKLTHIYITHGHGDHFFGLPILQKRFPGVKAVATQQTIDHMNQQLFPDVFASFWNSLFPGAIPIPANRTEVIAALPKNGIFYIDDEEKKHVVQAVKVGQTDTYNTTILHIPSLDMVVTGDAVYGSCFQYLVDTNTTALRSQWLSALDEIEGLKPKIVVPSHMQEGDGFGPNHLEDTRGYIENWEREADRVGKKGGAKGREELVKRVRKQYPERIGNFILEVSAQEVFTQN</sequence>
<feature type="chain" id="PRO_5040387490" description="Metallo-beta-lactamase domain-containing protein" evidence="1">
    <location>
        <begin position="17"/>
        <end position="316"/>
    </location>
</feature>
<keyword evidence="1" id="KW-0732">Signal</keyword>
<comment type="caution">
    <text evidence="3">The sequence shown here is derived from an EMBL/GenBank/DDBJ whole genome shotgun (WGS) entry which is preliminary data.</text>
</comment>
<dbReference type="PANTHER" id="PTHR42951:SF14">
    <property type="entry name" value="METALLO-BETA-LACTAMASE SUPERFAMILY PROTEIN"/>
    <property type="match status" value="1"/>
</dbReference>
<protein>
    <recommendedName>
        <fullName evidence="2">Metallo-beta-lactamase domain-containing protein</fullName>
    </recommendedName>
</protein>
<feature type="signal peptide" evidence="1">
    <location>
        <begin position="1"/>
        <end position="16"/>
    </location>
</feature>
<organism evidence="3 4">
    <name type="scientific">Hymenoscyphus fraxineus</name>
    <dbReference type="NCBI Taxonomy" id="746836"/>
    <lineage>
        <taxon>Eukaryota</taxon>
        <taxon>Fungi</taxon>
        <taxon>Dikarya</taxon>
        <taxon>Ascomycota</taxon>
        <taxon>Pezizomycotina</taxon>
        <taxon>Leotiomycetes</taxon>
        <taxon>Helotiales</taxon>
        <taxon>Helotiaceae</taxon>
        <taxon>Hymenoscyphus</taxon>
    </lineage>
</organism>
<proteinExistence type="predicted"/>
<dbReference type="Pfam" id="PF00753">
    <property type="entry name" value="Lactamase_B"/>
    <property type="match status" value="1"/>
</dbReference>
<dbReference type="InterPro" id="IPR050855">
    <property type="entry name" value="NDM-1-like"/>
</dbReference>
<keyword evidence="4" id="KW-1185">Reference proteome</keyword>
<evidence type="ECO:0000259" key="2">
    <source>
        <dbReference type="SMART" id="SM00849"/>
    </source>
</evidence>
<evidence type="ECO:0000313" key="4">
    <source>
        <dbReference type="Proteomes" id="UP000696280"/>
    </source>
</evidence>
<dbReference type="OrthoDB" id="536211at2759"/>
<dbReference type="AlphaFoldDB" id="A0A9N9KQ18"/>
<dbReference type="PANTHER" id="PTHR42951">
    <property type="entry name" value="METALLO-BETA-LACTAMASE DOMAIN-CONTAINING"/>
    <property type="match status" value="1"/>
</dbReference>
<gene>
    <name evidence="3" type="ORF">HYFRA_00006428</name>
</gene>
<dbReference type="InterPro" id="IPR001279">
    <property type="entry name" value="Metallo-B-lactamas"/>
</dbReference>
<feature type="domain" description="Metallo-beta-lactamase" evidence="2">
    <location>
        <begin position="49"/>
        <end position="247"/>
    </location>
</feature>
<dbReference type="Gene3D" id="3.60.15.10">
    <property type="entry name" value="Ribonuclease Z/Hydroxyacylglutathione hydrolase-like"/>
    <property type="match status" value="1"/>
</dbReference>
<reference evidence="3" key="1">
    <citation type="submission" date="2021-07" db="EMBL/GenBank/DDBJ databases">
        <authorList>
            <person name="Durling M."/>
        </authorList>
    </citation>
    <scope>NUCLEOTIDE SEQUENCE</scope>
</reference>
<evidence type="ECO:0000256" key="1">
    <source>
        <dbReference type="SAM" id="SignalP"/>
    </source>
</evidence>